<comment type="caution">
    <text evidence="1">The sequence shown here is derived from an EMBL/GenBank/DDBJ whole genome shotgun (WGS) entry which is preliminary data.</text>
</comment>
<reference evidence="1" key="2">
    <citation type="journal article" date="2020" name="Nat. Commun.">
        <title>Large-scale genome sequencing of mycorrhizal fungi provides insights into the early evolution of symbiotic traits.</title>
        <authorList>
            <person name="Miyauchi S."/>
            <person name="Kiss E."/>
            <person name="Kuo A."/>
            <person name="Drula E."/>
            <person name="Kohler A."/>
            <person name="Sanchez-Garcia M."/>
            <person name="Morin E."/>
            <person name="Andreopoulos B."/>
            <person name="Barry K.W."/>
            <person name="Bonito G."/>
            <person name="Buee M."/>
            <person name="Carver A."/>
            <person name="Chen C."/>
            <person name="Cichocki N."/>
            <person name="Clum A."/>
            <person name="Culley D."/>
            <person name="Crous P.W."/>
            <person name="Fauchery L."/>
            <person name="Girlanda M."/>
            <person name="Hayes R.D."/>
            <person name="Keri Z."/>
            <person name="LaButti K."/>
            <person name="Lipzen A."/>
            <person name="Lombard V."/>
            <person name="Magnuson J."/>
            <person name="Maillard F."/>
            <person name="Murat C."/>
            <person name="Nolan M."/>
            <person name="Ohm R.A."/>
            <person name="Pangilinan J."/>
            <person name="Pereira M.F."/>
            <person name="Perotto S."/>
            <person name="Peter M."/>
            <person name="Pfister S."/>
            <person name="Riley R."/>
            <person name="Sitrit Y."/>
            <person name="Stielow J.B."/>
            <person name="Szollosi G."/>
            <person name="Zifcakova L."/>
            <person name="Stursova M."/>
            <person name="Spatafora J.W."/>
            <person name="Tedersoo L."/>
            <person name="Vaario L.M."/>
            <person name="Yamada A."/>
            <person name="Yan M."/>
            <person name="Wang P."/>
            <person name="Xu J."/>
            <person name="Bruns T."/>
            <person name="Baldrian P."/>
            <person name="Vilgalys R."/>
            <person name="Dunand C."/>
            <person name="Henrissat B."/>
            <person name="Grigoriev I.V."/>
            <person name="Hibbett D."/>
            <person name="Nagy L.G."/>
            <person name="Martin F.M."/>
        </authorList>
    </citation>
    <scope>NUCLEOTIDE SEQUENCE</scope>
    <source>
        <strain evidence="1">BED1</strain>
    </source>
</reference>
<gene>
    <name evidence="1" type="ORF">L210DRAFT_3563555</name>
</gene>
<dbReference type="EMBL" id="WHUW01000068">
    <property type="protein sequence ID" value="KAF8429391.1"/>
    <property type="molecule type" value="Genomic_DNA"/>
</dbReference>
<evidence type="ECO:0000313" key="1">
    <source>
        <dbReference type="EMBL" id="KAF8429391.1"/>
    </source>
</evidence>
<keyword evidence="2" id="KW-1185">Reference proteome</keyword>
<organism evidence="1 2">
    <name type="scientific">Boletus edulis BED1</name>
    <dbReference type="NCBI Taxonomy" id="1328754"/>
    <lineage>
        <taxon>Eukaryota</taxon>
        <taxon>Fungi</taxon>
        <taxon>Dikarya</taxon>
        <taxon>Basidiomycota</taxon>
        <taxon>Agaricomycotina</taxon>
        <taxon>Agaricomycetes</taxon>
        <taxon>Agaricomycetidae</taxon>
        <taxon>Boletales</taxon>
        <taxon>Boletineae</taxon>
        <taxon>Boletaceae</taxon>
        <taxon>Boletoideae</taxon>
        <taxon>Boletus</taxon>
    </lineage>
</organism>
<name>A0AAD4BHD9_BOLED</name>
<protein>
    <submittedName>
        <fullName evidence="1">Uncharacterized protein</fullName>
    </submittedName>
</protein>
<dbReference type="Proteomes" id="UP001194468">
    <property type="component" value="Unassembled WGS sequence"/>
</dbReference>
<evidence type="ECO:0000313" key="2">
    <source>
        <dbReference type="Proteomes" id="UP001194468"/>
    </source>
</evidence>
<dbReference type="InterPro" id="IPR042534">
    <property type="entry name" value="SAP18_sf"/>
</dbReference>
<dbReference type="AlphaFoldDB" id="A0AAD4BHD9"/>
<accession>A0AAD4BHD9</accession>
<dbReference type="Pfam" id="PF06487">
    <property type="entry name" value="SAP18"/>
    <property type="match status" value="1"/>
</dbReference>
<reference evidence="1" key="1">
    <citation type="submission" date="2019-10" db="EMBL/GenBank/DDBJ databases">
        <authorList>
            <consortium name="DOE Joint Genome Institute"/>
            <person name="Kuo A."/>
            <person name="Miyauchi S."/>
            <person name="Kiss E."/>
            <person name="Drula E."/>
            <person name="Kohler A."/>
            <person name="Sanchez-Garcia M."/>
            <person name="Andreopoulos B."/>
            <person name="Barry K.W."/>
            <person name="Bonito G."/>
            <person name="Buee M."/>
            <person name="Carver A."/>
            <person name="Chen C."/>
            <person name="Cichocki N."/>
            <person name="Clum A."/>
            <person name="Culley D."/>
            <person name="Crous P.W."/>
            <person name="Fauchery L."/>
            <person name="Girlanda M."/>
            <person name="Hayes R."/>
            <person name="Keri Z."/>
            <person name="LaButti K."/>
            <person name="Lipzen A."/>
            <person name="Lombard V."/>
            <person name="Magnuson J."/>
            <person name="Maillard F."/>
            <person name="Morin E."/>
            <person name="Murat C."/>
            <person name="Nolan M."/>
            <person name="Ohm R."/>
            <person name="Pangilinan J."/>
            <person name="Pereira M."/>
            <person name="Perotto S."/>
            <person name="Peter M."/>
            <person name="Riley R."/>
            <person name="Sitrit Y."/>
            <person name="Stielow B."/>
            <person name="Szollosi G."/>
            <person name="Zifcakova L."/>
            <person name="Stursova M."/>
            <person name="Spatafora J.W."/>
            <person name="Tedersoo L."/>
            <person name="Vaario L.-M."/>
            <person name="Yamada A."/>
            <person name="Yan M."/>
            <person name="Wang P."/>
            <person name="Xu J."/>
            <person name="Bruns T."/>
            <person name="Baldrian P."/>
            <person name="Vilgalys R."/>
            <person name="Henrissat B."/>
            <person name="Grigoriev I.V."/>
            <person name="Hibbett D."/>
            <person name="Nagy L.G."/>
            <person name="Martin F.M."/>
        </authorList>
    </citation>
    <scope>NUCLEOTIDE SEQUENCE</scope>
    <source>
        <strain evidence="1">BED1</strain>
    </source>
</reference>
<sequence>MGTPLDLDIKYRSLETSFIVGGCSRVQLHQQLSDTPSSTTSSPSSQTAPFLIRSFVRVGTFHRLLLFEEGTLPTTDEHQLFTWYGVALF</sequence>
<dbReference type="Gene3D" id="3.10.20.550">
    <property type="entry name" value="ASAP complex, SAP18 subunit"/>
    <property type="match status" value="1"/>
</dbReference>
<proteinExistence type="predicted"/>
<dbReference type="InterPro" id="IPR010516">
    <property type="entry name" value="SAP18"/>
</dbReference>